<evidence type="ECO:0000256" key="1">
    <source>
        <dbReference type="SAM" id="MobiDB-lite"/>
    </source>
</evidence>
<reference evidence="3" key="1">
    <citation type="submission" date="2015-11" db="EMBL/GenBank/DDBJ databases">
        <authorList>
            <consortium name="Cross-ministerial Strategic Innovation Promotion Program (SIP) consortium"/>
            <person name="Tomihama T."/>
            <person name="Ikenaga M."/>
            <person name="Sakai M."/>
            <person name="Okubo T."/>
            <person name="Ikeda S."/>
        </authorList>
    </citation>
    <scope>NUCLEOTIDE SEQUENCE [LARGE SCALE GENOMIC DNA]</scope>
    <source>
        <strain evidence="3">S58</strain>
    </source>
</reference>
<evidence type="ECO:0000313" key="2">
    <source>
        <dbReference type="EMBL" id="GAQ67097.1"/>
    </source>
</evidence>
<organism evidence="2 3">
    <name type="scientific">Streptomyces scabiei</name>
    <dbReference type="NCBI Taxonomy" id="1930"/>
    <lineage>
        <taxon>Bacteria</taxon>
        <taxon>Bacillati</taxon>
        <taxon>Actinomycetota</taxon>
        <taxon>Actinomycetes</taxon>
        <taxon>Kitasatosporales</taxon>
        <taxon>Streptomycetaceae</taxon>
        <taxon>Streptomyces</taxon>
    </lineage>
</organism>
<protein>
    <submittedName>
        <fullName evidence="2">Uncharacterized protein</fullName>
    </submittedName>
</protein>
<dbReference type="EMBL" id="BCMM01000050">
    <property type="protein sequence ID" value="GAQ67097.1"/>
    <property type="molecule type" value="Genomic_DNA"/>
</dbReference>
<gene>
    <name evidence="2" type="ORF">SsS58_07542</name>
</gene>
<evidence type="ECO:0000313" key="3">
    <source>
        <dbReference type="Proteomes" id="UP000067448"/>
    </source>
</evidence>
<reference evidence="2 3" key="2">
    <citation type="journal article" date="2016" name="Genome Announc.">
        <title>Draft Genome Sequences of Streptomyces scabiei S58, Streptomyces turgidiscabies T45, and Streptomyces acidiscabies a10, the Pathogens of Potato Common Scab, Isolated in Japan.</title>
        <authorList>
            <person name="Tomihama T."/>
            <person name="Nishi Y."/>
            <person name="Sakai M."/>
            <person name="Ikenaga M."/>
            <person name="Okubo T."/>
            <person name="Ikeda S."/>
        </authorList>
    </citation>
    <scope>NUCLEOTIDE SEQUENCE [LARGE SCALE GENOMIC DNA]</scope>
    <source>
        <strain evidence="2 3">S58</strain>
    </source>
</reference>
<name>A0A100JWR0_STRSC</name>
<comment type="caution">
    <text evidence="2">The sequence shown here is derived from an EMBL/GenBank/DDBJ whole genome shotgun (WGS) entry which is preliminary data.</text>
</comment>
<dbReference type="AlphaFoldDB" id="A0A100JWR0"/>
<feature type="region of interest" description="Disordered" evidence="1">
    <location>
        <begin position="56"/>
        <end position="79"/>
    </location>
</feature>
<reference evidence="3" key="3">
    <citation type="submission" date="2016-02" db="EMBL/GenBank/DDBJ databases">
        <title>Draft genome of pathogenic Streptomyces sp. in Japan.</title>
        <authorList>
            <person name="Tomihama T."/>
            <person name="Ikenaga M."/>
            <person name="Sakai M."/>
            <person name="Okubo T."/>
            <person name="Ikeda S."/>
        </authorList>
    </citation>
    <scope>NUCLEOTIDE SEQUENCE [LARGE SCALE GENOMIC DNA]</scope>
    <source>
        <strain evidence="3">S58</strain>
    </source>
</reference>
<sequence>MLLFDAEWQRLRGSREIQPMAVRLDLTPLMTLLGRFFWVPAGASLQADHGGQLGADGSGVGLEGAVEGGGSDGEGVGSG</sequence>
<accession>A0A100JWR0</accession>
<proteinExistence type="predicted"/>
<dbReference type="Proteomes" id="UP000067448">
    <property type="component" value="Unassembled WGS sequence"/>
</dbReference>